<protein>
    <submittedName>
        <fullName evidence="1">Uncharacterized protein</fullName>
    </submittedName>
</protein>
<comment type="caution">
    <text evidence="1">The sequence shown here is derived from an EMBL/GenBank/DDBJ whole genome shotgun (WGS) entry which is preliminary data.</text>
</comment>
<organism evidence="1 2">
    <name type="scientific">Pleurodeles waltl</name>
    <name type="common">Iberian ribbed newt</name>
    <dbReference type="NCBI Taxonomy" id="8319"/>
    <lineage>
        <taxon>Eukaryota</taxon>
        <taxon>Metazoa</taxon>
        <taxon>Chordata</taxon>
        <taxon>Craniata</taxon>
        <taxon>Vertebrata</taxon>
        <taxon>Euteleostomi</taxon>
        <taxon>Amphibia</taxon>
        <taxon>Batrachia</taxon>
        <taxon>Caudata</taxon>
        <taxon>Salamandroidea</taxon>
        <taxon>Salamandridae</taxon>
        <taxon>Pleurodelinae</taxon>
        <taxon>Pleurodeles</taxon>
    </lineage>
</organism>
<evidence type="ECO:0000313" key="1">
    <source>
        <dbReference type="EMBL" id="KAJ1084334.1"/>
    </source>
</evidence>
<proteinExistence type="predicted"/>
<gene>
    <name evidence="1" type="ORF">NDU88_004485</name>
</gene>
<name>A0AAV7L228_PLEWA</name>
<dbReference type="AlphaFoldDB" id="A0AAV7L228"/>
<evidence type="ECO:0000313" key="2">
    <source>
        <dbReference type="Proteomes" id="UP001066276"/>
    </source>
</evidence>
<sequence>MRGLFASVLHPLRQDVHRHFESSCPPVSKSLFLTKGSTGLTIFFLMIRGKAKVANQMLVCVLVFCVAPRTESEWSPIHEASMRSAQVGRGRPEWQIKLFSRWYCCVDGRYKPDRDNTNEKRVLLSVPNQNLGARGNTSEPDGGKKTI</sequence>
<keyword evidence="2" id="KW-1185">Reference proteome</keyword>
<accession>A0AAV7L228</accession>
<reference evidence="1" key="1">
    <citation type="journal article" date="2022" name="bioRxiv">
        <title>Sequencing and chromosome-scale assembly of the giantPleurodeles waltlgenome.</title>
        <authorList>
            <person name="Brown T."/>
            <person name="Elewa A."/>
            <person name="Iarovenko S."/>
            <person name="Subramanian E."/>
            <person name="Araus A.J."/>
            <person name="Petzold A."/>
            <person name="Susuki M."/>
            <person name="Suzuki K.-i.T."/>
            <person name="Hayashi T."/>
            <person name="Toyoda A."/>
            <person name="Oliveira C."/>
            <person name="Osipova E."/>
            <person name="Leigh N.D."/>
            <person name="Simon A."/>
            <person name="Yun M.H."/>
        </authorList>
    </citation>
    <scope>NUCLEOTIDE SEQUENCE</scope>
    <source>
        <strain evidence="1">20211129_DDA</strain>
        <tissue evidence="1">Liver</tissue>
    </source>
</reference>
<dbReference type="EMBL" id="JANPWB010000016">
    <property type="protein sequence ID" value="KAJ1084334.1"/>
    <property type="molecule type" value="Genomic_DNA"/>
</dbReference>
<dbReference type="Proteomes" id="UP001066276">
    <property type="component" value="Chromosome 12"/>
</dbReference>